<evidence type="ECO:0000313" key="2">
    <source>
        <dbReference type="EMBL" id="KAF0888416.1"/>
    </source>
</evidence>
<comment type="caution">
    <text evidence="2">The sequence shown here is derived from an EMBL/GenBank/DDBJ whole genome shotgun (WGS) entry which is preliminary data.</text>
</comment>
<dbReference type="Proteomes" id="UP000479710">
    <property type="component" value="Unassembled WGS sequence"/>
</dbReference>
<evidence type="ECO:0000256" key="1">
    <source>
        <dbReference type="SAM" id="MobiDB-lite"/>
    </source>
</evidence>
<keyword evidence="3" id="KW-1185">Reference proteome</keyword>
<dbReference type="EMBL" id="SPHZ02000012">
    <property type="protein sequence ID" value="KAF0888416.1"/>
    <property type="molecule type" value="Genomic_DNA"/>
</dbReference>
<accession>A0A6G1BKI8</accession>
<feature type="region of interest" description="Disordered" evidence="1">
    <location>
        <begin position="1"/>
        <end position="45"/>
    </location>
</feature>
<sequence>MSNITTDTYPESIDSYHPPTPPTFHPSHLAPVAPPRGAPDAHCVTAAGVPDGRRIRSELGFGV</sequence>
<protein>
    <submittedName>
        <fullName evidence="2">Uncharacterized protein</fullName>
    </submittedName>
</protein>
<dbReference type="AlphaFoldDB" id="A0A6G1BKI8"/>
<evidence type="ECO:0000313" key="3">
    <source>
        <dbReference type="Proteomes" id="UP000479710"/>
    </source>
</evidence>
<reference evidence="2 3" key="1">
    <citation type="submission" date="2019-11" db="EMBL/GenBank/DDBJ databases">
        <title>Whole genome sequence of Oryza granulata.</title>
        <authorList>
            <person name="Li W."/>
        </authorList>
    </citation>
    <scope>NUCLEOTIDE SEQUENCE [LARGE SCALE GENOMIC DNA]</scope>
    <source>
        <strain evidence="3">cv. Menghai</strain>
        <tissue evidence="2">Leaf</tissue>
    </source>
</reference>
<organism evidence="2 3">
    <name type="scientific">Oryza meyeriana var. granulata</name>
    <dbReference type="NCBI Taxonomy" id="110450"/>
    <lineage>
        <taxon>Eukaryota</taxon>
        <taxon>Viridiplantae</taxon>
        <taxon>Streptophyta</taxon>
        <taxon>Embryophyta</taxon>
        <taxon>Tracheophyta</taxon>
        <taxon>Spermatophyta</taxon>
        <taxon>Magnoliopsida</taxon>
        <taxon>Liliopsida</taxon>
        <taxon>Poales</taxon>
        <taxon>Poaceae</taxon>
        <taxon>BOP clade</taxon>
        <taxon>Oryzoideae</taxon>
        <taxon>Oryzeae</taxon>
        <taxon>Oryzinae</taxon>
        <taxon>Oryza</taxon>
        <taxon>Oryza meyeriana</taxon>
    </lineage>
</organism>
<gene>
    <name evidence="2" type="ORF">E2562_014232</name>
</gene>
<proteinExistence type="predicted"/>
<name>A0A6G1BKI8_9ORYZ</name>